<evidence type="ECO:0000313" key="2">
    <source>
        <dbReference type="EMBL" id="KFZ38264.1"/>
    </source>
</evidence>
<keyword evidence="1" id="KW-0732">Signal</keyword>
<protein>
    <submittedName>
        <fullName evidence="2">Uncharacterized protein</fullName>
    </submittedName>
</protein>
<dbReference type="EMBL" id="JPEO01000003">
    <property type="protein sequence ID" value="KFZ38264.1"/>
    <property type="molecule type" value="Genomic_DNA"/>
</dbReference>
<accession>A0A094JJN9</accession>
<dbReference type="NCBIfam" id="NF038109">
    <property type="entry name" value="tapY2_fam"/>
    <property type="match status" value="1"/>
</dbReference>
<dbReference type="Proteomes" id="UP000029264">
    <property type="component" value="Unassembled WGS sequence"/>
</dbReference>
<reference evidence="2 3" key="1">
    <citation type="submission" date="2014-06" db="EMBL/GenBank/DDBJ databases">
        <title>Shewanella sp. YQH10.</title>
        <authorList>
            <person name="Liu Y."/>
            <person name="Zeng R."/>
        </authorList>
    </citation>
    <scope>NUCLEOTIDE SEQUENCE [LARGE SCALE GENOMIC DNA]</scope>
    <source>
        <strain evidence="2 3">YQH10</strain>
    </source>
</reference>
<evidence type="ECO:0000256" key="1">
    <source>
        <dbReference type="SAM" id="SignalP"/>
    </source>
</evidence>
<keyword evidence="3" id="KW-1185">Reference proteome</keyword>
<sequence length="97" mass="10781">MKILISSLLITTSILSTNAFAARVSYKCYLDTSKGKTIAFYRWDATNVNAKVASLVATKVHRADGKSYYVKEALECVPQSEDFASKAAKRLDKQTLR</sequence>
<feature type="signal peptide" evidence="1">
    <location>
        <begin position="1"/>
        <end position="21"/>
    </location>
</feature>
<dbReference type="STRING" id="1515746.HR45_07190"/>
<organism evidence="2 3">
    <name type="scientific">Shewanella mangrovi</name>
    <dbReference type="NCBI Taxonomy" id="1515746"/>
    <lineage>
        <taxon>Bacteria</taxon>
        <taxon>Pseudomonadati</taxon>
        <taxon>Pseudomonadota</taxon>
        <taxon>Gammaproteobacteria</taxon>
        <taxon>Alteromonadales</taxon>
        <taxon>Shewanellaceae</taxon>
        <taxon>Shewanella</taxon>
    </lineage>
</organism>
<dbReference type="RefSeq" id="WP_037441156.1">
    <property type="nucleotide sequence ID" value="NZ_JPEO01000003.1"/>
</dbReference>
<dbReference type="OrthoDB" id="6267358at2"/>
<dbReference type="eggNOG" id="ENOG5031GYZ">
    <property type="taxonomic scope" value="Bacteria"/>
</dbReference>
<evidence type="ECO:0000313" key="3">
    <source>
        <dbReference type="Proteomes" id="UP000029264"/>
    </source>
</evidence>
<dbReference type="AlphaFoldDB" id="A0A094JJN9"/>
<gene>
    <name evidence="2" type="ORF">HR45_07190</name>
</gene>
<feature type="chain" id="PRO_5001905336" evidence="1">
    <location>
        <begin position="22"/>
        <end position="97"/>
    </location>
</feature>
<name>A0A094JJN9_9GAMM</name>
<proteinExistence type="predicted"/>
<dbReference type="InterPro" id="IPR049848">
    <property type="entry name" value="TapY2-like"/>
</dbReference>
<comment type="caution">
    <text evidence="2">The sequence shown here is derived from an EMBL/GenBank/DDBJ whole genome shotgun (WGS) entry which is preliminary data.</text>
</comment>